<reference evidence="2" key="1">
    <citation type="journal article" date="2019" name="Int. J. Syst. Evol. Microbiol.">
        <title>The Global Catalogue of Microorganisms (GCM) 10K type strain sequencing project: providing services to taxonomists for standard genome sequencing and annotation.</title>
        <authorList>
            <consortium name="The Broad Institute Genomics Platform"/>
            <consortium name="The Broad Institute Genome Sequencing Center for Infectious Disease"/>
            <person name="Wu L."/>
            <person name="Ma J."/>
        </authorList>
    </citation>
    <scope>NUCLEOTIDE SEQUENCE [LARGE SCALE GENOMIC DNA]</scope>
    <source>
        <strain evidence="2">JCM 17858</strain>
    </source>
</reference>
<dbReference type="Proteomes" id="UP001500394">
    <property type="component" value="Unassembled WGS sequence"/>
</dbReference>
<accession>A0ABP8R1S6</accession>
<protein>
    <recommendedName>
        <fullName evidence="3">DUF4397 domain-containing protein</fullName>
    </recommendedName>
</protein>
<keyword evidence="2" id="KW-1185">Reference proteome</keyword>
<dbReference type="PROSITE" id="PS51257">
    <property type="entry name" value="PROKAR_LIPOPROTEIN"/>
    <property type="match status" value="1"/>
</dbReference>
<organism evidence="1 2">
    <name type="scientific">Sphingobacterium thermophilum</name>
    <dbReference type="NCBI Taxonomy" id="768534"/>
    <lineage>
        <taxon>Bacteria</taxon>
        <taxon>Pseudomonadati</taxon>
        <taxon>Bacteroidota</taxon>
        <taxon>Sphingobacteriia</taxon>
        <taxon>Sphingobacteriales</taxon>
        <taxon>Sphingobacteriaceae</taxon>
        <taxon>Sphingobacterium</taxon>
    </lineage>
</organism>
<gene>
    <name evidence="1" type="ORF">GCM10023173_14510</name>
</gene>
<evidence type="ECO:0000313" key="2">
    <source>
        <dbReference type="Proteomes" id="UP001500394"/>
    </source>
</evidence>
<dbReference type="EMBL" id="BAABGR010000015">
    <property type="protein sequence ID" value="GAA4515946.1"/>
    <property type="molecule type" value="Genomic_DNA"/>
</dbReference>
<sequence length="487" mass="54439">MKSIVHLLNGLALVFILLLAVSCKKDSIVRDDDELAYSVTFAIHQFSNTSRYLAVNSSSGGALLASTTPNVGDGYLYFWSFNNESINPDIKYDYRAEPSITYNNGIVPTNFNANGFAFEDFAAGKSVSMTGAREVFIKMPIHDVIAIRSFAFDITSTNTGPKDFEIYYSIDEGDNYVALALNNQFGNVTSNTKNSFSYELDTISIQGEELWMKLVMKAGERGSSGEYNESQGVVRLDNIRLVGEASTFTHPQPINELYYFIFHKDKPGVKSVGVVDFSEDMQLQVQLPMGEYDVFFVSNTSQSPLIFPSSIEKAADIYCSNLFSNHEADIFGYVGTLTVSGEQVQPILLTRLFSQIKIEFTDAGDLSLVKELVVTQQHEPFFYAPFGSFASNPILDQTSITFTEDFSTNKQVVFNQFLGLLQETKPVLYQVEVYGANGLLRTFQLGSFLKNNMQLVFRGELLNELTWPVGFQIIKNENWEGSLTDTF</sequence>
<dbReference type="RefSeq" id="WP_345066761.1">
    <property type="nucleotide sequence ID" value="NZ_BAABGR010000015.1"/>
</dbReference>
<comment type="caution">
    <text evidence="1">The sequence shown here is derived from an EMBL/GenBank/DDBJ whole genome shotgun (WGS) entry which is preliminary data.</text>
</comment>
<evidence type="ECO:0008006" key="3">
    <source>
        <dbReference type="Google" id="ProtNLM"/>
    </source>
</evidence>
<proteinExistence type="predicted"/>
<name>A0ABP8R1S6_9SPHI</name>
<evidence type="ECO:0000313" key="1">
    <source>
        <dbReference type="EMBL" id="GAA4515946.1"/>
    </source>
</evidence>